<dbReference type="PANTHER" id="PTHR30404">
    <property type="entry name" value="N-ACETYLMURAMOYL-L-ALANINE AMIDASE"/>
    <property type="match status" value="1"/>
</dbReference>
<evidence type="ECO:0000313" key="7">
    <source>
        <dbReference type="EMBL" id="MBW6410776.1"/>
    </source>
</evidence>
<dbReference type="EMBL" id="JAHXPT010000009">
    <property type="protein sequence ID" value="MBW6410776.1"/>
    <property type="molecule type" value="Genomic_DNA"/>
</dbReference>
<dbReference type="RefSeq" id="WP_219780239.1">
    <property type="nucleotide sequence ID" value="NZ_JAHXPT010000009.1"/>
</dbReference>
<dbReference type="InterPro" id="IPR050695">
    <property type="entry name" value="N-acetylmuramoyl_amidase_3"/>
</dbReference>
<evidence type="ECO:0000313" key="8">
    <source>
        <dbReference type="Proteomes" id="UP001519921"/>
    </source>
</evidence>
<dbReference type="Gene3D" id="2.20.120.10">
    <property type="entry name" value="Multimodular pneumococcal cell wall endolysin, domain 3"/>
    <property type="match status" value="1"/>
</dbReference>
<keyword evidence="2 7" id="KW-0378">Hydrolase</keyword>
<dbReference type="SMART" id="SM00646">
    <property type="entry name" value="Ami_3"/>
    <property type="match status" value="1"/>
</dbReference>
<dbReference type="SUPFAM" id="SSF53187">
    <property type="entry name" value="Zn-dependent exopeptidases"/>
    <property type="match status" value="1"/>
</dbReference>
<dbReference type="GO" id="GO:0008745">
    <property type="term" value="F:N-acetylmuramoyl-L-alanine amidase activity"/>
    <property type="evidence" value="ECO:0007669"/>
    <property type="project" value="UniProtKB-EC"/>
</dbReference>
<dbReference type="CDD" id="cd02696">
    <property type="entry name" value="MurNAc-LAA"/>
    <property type="match status" value="1"/>
</dbReference>
<feature type="repeat" description="Cell wall-binding" evidence="3">
    <location>
        <begin position="284"/>
        <end position="303"/>
    </location>
</feature>
<feature type="signal peptide" evidence="5">
    <location>
        <begin position="1"/>
        <end position="23"/>
    </location>
</feature>
<name>A0ABS7ASY8_9CLOT</name>
<dbReference type="InterPro" id="IPR002508">
    <property type="entry name" value="MurNAc-LAA_cat"/>
</dbReference>
<feature type="repeat" description="Cell wall-binding" evidence="3">
    <location>
        <begin position="344"/>
        <end position="363"/>
    </location>
</feature>
<accession>A0ABS7ASY8</accession>
<dbReference type="SUPFAM" id="SSF69360">
    <property type="entry name" value="Cell wall binding repeat"/>
    <property type="match status" value="1"/>
</dbReference>
<feature type="repeat" description="Cell wall-binding" evidence="3">
    <location>
        <begin position="264"/>
        <end position="283"/>
    </location>
</feature>
<dbReference type="Pfam" id="PF01832">
    <property type="entry name" value="Glucosaminidase"/>
    <property type="match status" value="1"/>
</dbReference>
<dbReference type="Pfam" id="PF01520">
    <property type="entry name" value="Amidase_3"/>
    <property type="match status" value="1"/>
</dbReference>
<keyword evidence="5" id="KW-0732">Signal</keyword>
<comment type="caution">
    <text evidence="7">The sequence shown here is derived from an EMBL/GenBank/DDBJ whole genome shotgun (WGS) entry which is preliminary data.</text>
</comment>
<dbReference type="Pfam" id="PF19127">
    <property type="entry name" value="Choline_bind_3"/>
    <property type="match status" value="3"/>
</dbReference>
<evidence type="ECO:0000256" key="4">
    <source>
        <dbReference type="SAM" id="MobiDB-lite"/>
    </source>
</evidence>
<protein>
    <submittedName>
        <fullName evidence="7">N-acetylmuramoyl-L-alanine amidase</fullName>
        <ecNumber evidence="7">3.5.1.28</ecNumber>
    </submittedName>
</protein>
<dbReference type="Gene3D" id="2.10.270.10">
    <property type="entry name" value="Cholin Binding"/>
    <property type="match status" value="3"/>
</dbReference>
<dbReference type="Gene3D" id="3.40.630.40">
    <property type="entry name" value="Zn-dependent exopeptidases"/>
    <property type="match status" value="1"/>
</dbReference>
<sequence length="649" mass="71393">MNINKKIMSFFLALAIIFSIVPATDVQADANGNAVFADINIISNTKLTAEQAKKWAKSKGATTTFIDLAEVYWEYAELHGGVNPGIAYVQSAKETGYGKFGGVLDDTYHNPCGMKTSAGGGDTDPNAHMKFDSWDEGVQAHLDHLALYAGAKEYPRQDTYDPRHFVSIKGKASTVNSLGGKWAPSSTYGEEVNKLYNDMLAYSGLESKYEEVSKPSNPGPAPSVPDATVPIENSNNNTANITSSIGWKYEGGYWYYYRSDGSKATGWIKPDSNWYYLYSNGAMATGWLKSGSSWYYFQSFGGMKLGWLKDGATWYFLQGDGSMVNGFKLIDSKKYFFDVSGAMRVGWFEISGNWHYFNTDGSMLTGWIRPDSNWYYLYSNGTMSTGWVKLSDKWYYFNSNGSMATGWVTTGQYTYYLYPSSGEMAKATVINGWEIGPDGSRGKRVSGGSSRLIVIDPGHNFGGDDGAYATHNRVTYSERDLNMQLAVKLKAKLEARGYEVMMTRNETDRETLSVTQSLTKRVDMANNFNADFFVSLHHNSADAVAATGVETYYSSKPQDSEFGGAFSDYKLSVSKKMATNITNSIVNNTGAVNRGAKDGNLFVCRNTKMPAVLVESGFITNPEEAANCADSSYQNKITDGIADSIANAI</sequence>
<organism evidence="7 8">
    <name type="scientific">Clostridium weizhouense</name>
    <dbReference type="NCBI Taxonomy" id="2859781"/>
    <lineage>
        <taxon>Bacteria</taxon>
        <taxon>Bacillati</taxon>
        <taxon>Bacillota</taxon>
        <taxon>Clostridia</taxon>
        <taxon>Eubacteriales</taxon>
        <taxon>Clostridiaceae</taxon>
        <taxon>Clostridium</taxon>
    </lineage>
</organism>
<dbReference type="PANTHER" id="PTHR30404:SF0">
    <property type="entry name" value="N-ACETYLMURAMOYL-L-ALANINE AMIDASE AMIC"/>
    <property type="match status" value="1"/>
</dbReference>
<dbReference type="InterPro" id="IPR002901">
    <property type="entry name" value="MGlyc_endo_b_GlcNAc-like_dom"/>
</dbReference>
<reference evidence="7 8" key="1">
    <citation type="submission" date="2021-07" db="EMBL/GenBank/DDBJ databases">
        <title>Clostridium weizhouense sp. nov., an anaerobic bacterium isolated from activated sludge of Petroleum wastewater.</title>
        <authorList>
            <person name="Li Q."/>
        </authorList>
    </citation>
    <scope>NUCLEOTIDE SEQUENCE [LARGE SCALE GENOMIC DNA]</scope>
    <source>
        <strain evidence="7 8">YB-6</strain>
    </source>
</reference>
<dbReference type="InterPro" id="IPR018337">
    <property type="entry name" value="Cell_wall/Cho-bd_repeat"/>
</dbReference>
<feature type="chain" id="PRO_5046937903" evidence="5">
    <location>
        <begin position="24"/>
        <end position="649"/>
    </location>
</feature>
<evidence type="ECO:0000256" key="5">
    <source>
        <dbReference type="SAM" id="SignalP"/>
    </source>
</evidence>
<dbReference type="Proteomes" id="UP001519921">
    <property type="component" value="Unassembled WGS sequence"/>
</dbReference>
<keyword evidence="8" id="KW-1185">Reference proteome</keyword>
<gene>
    <name evidence="7" type="ORF">KYD98_11795</name>
</gene>
<dbReference type="Pfam" id="PF01473">
    <property type="entry name" value="Choline_bind_1"/>
    <property type="match status" value="2"/>
</dbReference>
<evidence type="ECO:0000256" key="2">
    <source>
        <dbReference type="ARBA" id="ARBA00022801"/>
    </source>
</evidence>
<evidence type="ECO:0000256" key="3">
    <source>
        <dbReference type="PROSITE-ProRule" id="PRU00591"/>
    </source>
</evidence>
<proteinExistence type="predicted"/>
<evidence type="ECO:0000259" key="6">
    <source>
        <dbReference type="SMART" id="SM00646"/>
    </source>
</evidence>
<feature type="repeat" description="Cell wall-binding" evidence="3">
    <location>
        <begin position="384"/>
        <end position="403"/>
    </location>
</feature>
<evidence type="ECO:0000256" key="1">
    <source>
        <dbReference type="ARBA" id="ARBA00022737"/>
    </source>
</evidence>
<dbReference type="EC" id="3.5.1.28" evidence="7"/>
<keyword evidence="1" id="KW-0677">Repeat</keyword>
<dbReference type="PROSITE" id="PS51170">
    <property type="entry name" value="CW"/>
    <property type="match status" value="5"/>
</dbReference>
<feature type="repeat" description="Cell wall-binding" evidence="3">
    <location>
        <begin position="364"/>
        <end position="383"/>
    </location>
</feature>
<feature type="domain" description="MurNAc-LAA" evidence="6">
    <location>
        <begin position="522"/>
        <end position="646"/>
    </location>
</feature>
<feature type="region of interest" description="Disordered" evidence="4">
    <location>
        <begin position="211"/>
        <end position="235"/>
    </location>
</feature>